<dbReference type="PANTHER" id="PTHR43245:SF13">
    <property type="entry name" value="UDP-D-APIOSE_UDP-D-XYLOSE SYNTHASE 2"/>
    <property type="match status" value="1"/>
</dbReference>
<name>A0A9E8CLU0_9HYPH</name>
<dbReference type="Pfam" id="PF01370">
    <property type="entry name" value="Epimerase"/>
    <property type="match status" value="1"/>
</dbReference>
<sequence length="303" mass="32269">MTVLVTGARGFLGSALCRVLVARGIAVRATTRVLPEGWRESAIDWRRFDLAGAVDWPALVDGVETVYHLAWSSIPATAAAAPIQDLTVNVGGIIGLLEAARSHPGIRIVFPSSGGTVYGRSERLPLRETDATRPLNAYGVAKLTAEAYLDLYRAGSGVNSIALRIANPFGFGQDPGKGLGAVTHFARAALAGEPLVLFGDGSTIRDFVEIDDVVEAMILAGERRDVVGPLNIGTGSGQSLRDVIGLLERHFGRPLTVSVQPARPFDVQACVLDVSAARERLGWSPRYGFEEALTRLLDKMAKA</sequence>
<dbReference type="InterPro" id="IPR001509">
    <property type="entry name" value="Epimerase_deHydtase"/>
</dbReference>
<evidence type="ECO:0000313" key="2">
    <source>
        <dbReference type="EMBL" id="UZF87280.1"/>
    </source>
</evidence>
<dbReference type="InterPro" id="IPR050177">
    <property type="entry name" value="Lipid_A_modif_metabolic_enz"/>
</dbReference>
<accession>A0A9E8CLU0</accession>
<protein>
    <submittedName>
        <fullName evidence="2">NAD-dependent epimerase/dehydratase family protein</fullName>
    </submittedName>
</protein>
<dbReference type="InterPro" id="IPR036291">
    <property type="entry name" value="NAD(P)-bd_dom_sf"/>
</dbReference>
<dbReference type="Gene3D" id="3.40.50.720">
    <property type="entry name" value="NAD(P)-binding Rossmann-like Domain"/>
    <property type="match status" value="1"/>
</dbReference>
<dbReference type="PRINTS" id="PR01713">
    <property type="entry name" value="NUCEPIMERASE"/>
</dbReference>
<dbReference type="EMBL" id="CP102774">
    <property type="protein sequence ID" value="UZF87280.1"/>
    <property type="molecule type" value="Genomic_DNA"/>
</dbReference>
<dbReference type="AlphaFoldDB" id="A0A9E8CLU0"/>
<reference evidence="2" key="1">
    <citation type="submission" date="2022-08" db="EMBL/GenBank/DDBJ databases">
        <title>Complete Genome Sequences of 2 Bosea sp. soil isolates.</title>
        <authorList>
            <person name="Alvarez Arevalo M."/>
            <person name="Sterndorff E.B."/>
            <person name="Faurdal D."/>
            <person name="Joergensen T.S."/>
            <person name="Weber T."/>
        </authorList>
    </citation>
    <scope>NUCLEOTIDE SEQUENCE</scope>
    <source>
        <strain evidence="2">NBC_00436</strain>
    </source>
</reference>
<evidence type="ECO:0000259" key="1">
    <source>
        <dbReference type="Pfam" id="PF01370"/>
    </source>
</evidence>
<dbReference type="PANTHER" id="PTHR43245">
    <property type="entry name" value="BIFUNCTIONAL POLYMYXIN RESISTANCE PROTEIN ARNA"/>
    <property type="match status" value="1"/>
</dbReference>
<gene>
    <name evidence="2" type="ORF">NWE54_00305</name>
</gene>
<proteinExistence type="predicted"/>
<feature type="domain" description="NAD-dependent epimerase/dehydratase" evidence="1">
    <location>
        <begin position="3"/>
        <end position="233"/>
    </location>
</feature>
<organism evidence="2">
    <name type="scientific">Bosea sp. NBC_00436</name>
    <dbReference type="NCBI Taxonomy" id="2969620"/>
    <lineage>
        <taxon>Bacteria</taxon>
        <taxon>Pseudomonadati</taxon>
        <taxon>Pseudomonadota</taxon>
        <taxon>Alphaproteobacteria</taxon>
        <taxon>Hyphomicrobiales</taxon>
        <taxon>Boseaceae</taxon>
        <taxon>Bosea</taxon>
    </lineage>
</organism>
<dbReference type="SUPFAM" id="SSF51735">
    <property type="entry name" value="NAD(P)-binding Rossmann-fold domains"/>
    <property type="match status" value="1"/>
</dbReference>